<organism evidence="3 4">
    <name type="scientific">Halorubrum lipolyticum DSM 21995</name>
    <dbReference type="NCBI Taxonomy" id="1227482"/>
    <lineage>
        <taxon>Archaea</taxon>
        <taxon>Methanobacteriati</taxon>
        <taxon>Methanobacteriota</taxon>
        <taxon>Stenosarchaea group</taxon>
        <taxon>Halobacteria</taxon>
        <taxon>Halobacteriales</taxon>
        <taxon>Haloferacaceae</taxon>
        <taxon>Halorubrum</taxon>
    </lineage>
</organism>
<comment type="caution">
    <text evidence="3">The sequence shown here is derived from an EMBL/GenBank/DDBJ whole genome shotgun (WGS) entry which is preliminary data.</text>
</comment>
<feature type="short sequence motif" description="HXTX 2" evidence="2">
    <location>
        <begin position="140"/>
        <end position="143"/>
    </location>
</feature>
<protein>
    <recommendedName>
        <fullName evidence="2">RNA 2',3'-cyclic phosphodiesterase</fullName>
        <shortName evidence="2">RNA 2',3'-CPDase</shortName>
        <ecNumber evidence="2">3.1.4.58</ecNumber>
    </recommendedName>
</protein>
<comment type="similarity">
    <text evidence="2">Belongs to the 2H phosphoesterase superfamily. ThpR family.</text>
</comment>
<dbReference type="GO" id="GO:0004113">
    <property type="term" value="F:2',3'-cyclic-nucleotide 3'-phosphodiesterase activity"/>
    <property type="evidence" value="ECO:0007669"/>
    <property type="project" value="InterPro"/>
</dbReference>
<dbReference type="InterPro" id="IPR004175">
    <property type="entry name" value="RNA_CPDase"/>
</dbReference>
<keyword evidence="1 2" id="KW-0378">Hydrolase</keyword>
<sequence length="196" mass="20877">MRAFFAVDLPDRFADPIAEAQAAFEGAEGLRFVAPEQTHVTLKFLGEIADDADTDTETDDTTPALADVIAAGERAVADADVDPFECAISGYGVFPSLDYISVVWAGVDAGSAELTALHEALESETTALGVDPEEHEFAPHVTLARMDDARGKGLVQEVVRERDPDVGRFEVETVRLVSSTLTSDGPAYETVASFGL</sequence>
<dbReference type="Proteomes" id="UP000011650">
    <property type="component" value="Unassembled WGS sequence"/>
</dbReference>
<comment type="catalytic activity">
    <reaction evidence="2">
        <text>a 3'-end 2',3'-cyclophospho-ribonucleotide-RNA + H2O = a 3'-end 2'-phospho-ribonucleotide-RNA + H(+)</text>
        <dbReference type="Rhea" id="RHEA:11828"/>
        <dbReference type="Rhea" id="RHEA-COMP:10464"/>
        <dbReference type="Rhea" id="RHEA-COMP:17353"/>
        <dbReference type="ChEBI" id="CHEBI:15377"/>
        <dbReference type="ChEBI" id="CHEBI:15378"/>
        <dbReference type="ChEBI" id="CHEBI:83064"/>
        <dbReference type="ChEBI" id="CHEBI:173113"/>
        <dbReference type="EC" id="3.1.4.58"/>
    </reaction>
</comment>
<dbReference type="AlphaFoldDB" id="M0NR69"/>
<dbReference type="STRING" id="1227482.C469_09380"/>
<gene>
    <name evidence="3" type="ORF">C469_09380</name>
</gene>
<dbReference type="OrthoDB" id="44091at2157"/>
<dbReference type="PANTHER" id="PTHR35561:SF1">
    <property type="entry name" value="RNA 2',3'-CYCLIC PHOSPHODIESTERASE"/>
    <property type="match status" value="1"/>
</dbReference>
<evidence type="ECO:0000313" key="4">
    <source>
        <dbReference type="Proteomes" id="UP000011650"/>
    </source>
</evidence>
<feature type="active site" description="Proton acceptor" evidence="2">
    <location>
        <position position="140"/>
    </location>
</feature>
<dbReference type="EC" id="3.1.4.58" evidence="2"/>
<name>M0NR69_9EURY</name>
<evidence type="ECO:0000313" key="3">
    <source>
        <dbReference type="EMBL" id="EMA60266.1"/>
    </source>
</evidence>
<evidence type="ECO:0000256" key="2">
    <source>
        <dbReference type="HAMAP-Rule" id="MF_01940"/>
    </source>
</evidence>
<dbReference type="NCBIfam" id="TIGR02258">
    <property type="entry name" value="2_5_ligase"/>
    <property type="match status" value="1"/>
</dbReference>
<dbReference type="SUPFAM" id="SSF55144">
    <property type="entry name" value="LigT-like"/>
    <property type="match status" value="1"/>
</dbReference>
<dbReference type="Gene3D" id="3.90.1140.10">
    <property type="entry name" value="Cyclic phosphodiesterase"/>
    <property type="match status" value="1"/>
</dbReference>
<dbReference type="Pfam" id="PF13563">
    <property type="entry name" value="2_5_RNA_ligase2"/>
    <property type="match status" value="1"/>
</dbReference>
<feature type="active site" description="Proton donor" evidence="2">
    <location>
        <position position="39"/>
    </location>
</feature>
<proteinExistence type="inferred from homology"/>
<keyword evidence="3" id="KW-0436">Ligase</keyword>
<keyword evidence="4" id="KW-1185">Reference proteome</keyword>
<dbReference type="PATRIC" id="fig|1227482.3.peg.1888"/>
<dbReference type="HAMAP" id="MF_01940">
    <property type="entry name" value="RNA_CPDase"/>
    <property type="match status" value="1"/>
</dbReference>
<dbReference type="GO" id="GO:0008664">
    <property type="term" value="F:RNA 2',3'-cyclic 3'-phosphodiesterase activity"/>
    <property type="evidence" value="ECO:0007669"/>
    <property type="project" value="UniProtKB-EC"/>
</dbReference>
<dbReference type="GO" id="GO:0016874">
    <property type="term" value="F:ligase activity"/>
    <property type="evidence" value="ECO:0007669"/>
    <property type="project" value="UniProtKB-KW"/>
</dbReference>
<dbReference type="InterPro" id="IPR009097">
    <property type="entry name" value="Cyclic_Pdiesterase"/>
</dbReference>
<feature type="short sequence motif" description="HXTX 1" evidence="2">
    <location>
        <begin position="39"/>
        <end position="42"/>
    </location>
</feature>
<dbReference type="PANTHER" id="PTHR35561">
    <property type="entry name" value="RNA 2',3'-CYCLIC PHOSPHODIESTERASE"/>
    <property type="match status" value="1"/>
</dbReference>
<accession>M0NR69</accession>
<comment type="function">
    <text evidence="2">Hydrolyzes RNA 2',3'-cyclic phosphodiester to an RNA 2'-phosphomonoester.</text>
</comment>
<reference evidence="3 4" key="1">
    <citation type="journal article" date="2014" name="PLoS Genet.">
        <title>Phylogenetically driven sequencing of extremely halophilic archaea reveals strategies for static and dynamic osmo-response.</title>
        <authorList>
            <person name="Becker E.A."/>
            <person name="Seitzer P.M."/>
            <person name="Tritt A."/>
            <person name="Larsen D."/>
            <person name="Krusor M."/>
            <person name="Yao A.I."/>
            <person name="Wu D."/>
            <person name="Madern D."/>
            <person name="Eisen J.A."/>
            <person name="Darling A.E."/>
            <person name="Facciotti M.T."/>
        </authorList>
    </citation>
    <scope>NUCLEOTIDE SEQUENCE [LARGE SCALE GENOMIC DNA]</scope>
    <source>
        <strain evidence="3 4">DSM 21995</strain>
    </source>
</reference>
<evidence type="ECO:0000256" key="1">
    <source>
        <dbReference type="ARBA" id="ARBA00022801"/>
    </source>
</evidence>
<dbReference type="EMBL" id="AOJG01000025">
    <property type="protein sequence ID" value="EMA60266.1"/>
    <property type="molecule type" value="Genomic_DNA"/>
</dbReference>
<dbReference type="RefSeq" id="WP_008005942.1">
    <property type="nucleotide sequence ID" value="NZ_AOJG01000025.1"/>
</dbReference>